<dbReference type="InterPro" id="IPR011010">
    <property type="entry name" value="DNA_brk_join_enz"/>
</dbReference>
<feature type="domain" description="Tyr recombinase" evidence="5">
    <location>
        <begin position="223"/>
        <end position="426"/>
    </location>
</feature>
<reference evidence="7" key="1">
    <citation type="submission" date="2024-05" db="EMBL/GenBank/DDBJ databases">
        <authorList>
            <person name="Cai S.Y."/>
            <person name="Jin L.M."/>
            <person name="Li H.R."/>
        </authorList>
    </citation>
    <scope>NUCLEOTIDE SEQUENCE</scope>
    <source>
        <strain evidence="7">A5-74</strain>
    </source>
</reference>
<dbReference type="EMBL" id="CP159218">
    <property type="protein sequence ID" value="XCG65359.1"/>
    <property type="molecule type" value="Genomic_DNA"/>
</dbReference>
<evidence type="ECO:0000256" key="2">
    <source>
        <dbReference type="ARBA" id="ARBA00023125"/>
    </source>
</evidence>
<keyword evidence="3" id="KW-0233">DNA recombination</keyword>
<comment type="similarity">
    <text evidence="1">Belongs to the 'phage' integrase family.</text>
</comment>
<evidence type="ECO:0000256" key="1">
    <source>
        <dbReference type="ARBA" id="ARBA00008857"/>
    </source>
</evidence>
<dbReference type="PROSITE" id="PS51900">
    <property type="entry name" value="CB"/>
    <property type="match status" value="1"/>
</dbReference>
<gene>
    <name evidence="7" type="ORF">ABLG96_08780</name>
</gene>
<keyword evidence="2 4" id="KW-0238">DNA-binding</keyword>
<evidence type="ECO:0000256" key="3">
    <source>
        <dbReference type="ARBA" id="ARBA00023172"/>
    </source>
</evidence>
<sequence>MLSGTAILLIQVAFLTTHTGRSEGDPRPSTVAGSGVEMPSIRERIRTRDGVAVYAVLWREDGKQTSMAFPGDKQAALNFKRMLEANDGDAAVAGEMLRAIDKRSPAVSTVVEKHIATLPSVSARTKADCRRDALNHITPYLGHVPVSAITKDRVGEWLAKLASKRGPAPDERNEGPLLLSVKTIANVHGLLSSAIAAAVDRRHLAANPCKGVRLPRRSEHESQEMVFLTPTEWQIIDGELGVGVYSFYRPLFRTLINTGMRWGEVGAMRPRDLNLRSDDPSISIMRALKRDENSRSYIGPTKTRRFRRTISIPVDLAEQLRELTVGKGAEDLLFTTRTGSMLNPSHERTRVWLPAVRRAQDVEKYGDRAVQVTPRIHDLRHSHASWLIAAGVDLLTVQRRLGHESITTTADRYSHLLPGQQRAASAAIAAALSG</sequence>
<proteinExistence type="inferred from homology"/>
<dbReference type="Gene3D" id="1.10.150.130">
    <property type="match status" value="1"/>
</dbReference>
<dbReference type="GO" id="GO:0015074">
    <property type="term" value="P:DNA integration"/>
    <property type="evidence" value="ECO:0007669"/>
    <property type="project" value="InterPro"/>
</dbReference>
<dbReference type="RefSeq" id="WP_353650964.1">
    <property type="nucleotide sequence ID" value="NZ_CP159218.1"/>
</dbReference>
<dbReference type="PANTHER" id="PTHR30349:SF64">
    <property type="entry name" value="PROPHAGE INTEGRASE INTD-RELATED"/>
    <property type="match status" value="1"/>
</dbReference>
<accession>A0AAU8DTP7</accession>
<name>A0AAU8DTP7_9ACTN</name>
<evidence type="ECO:0000313" key="7">
    <source>
        <dbReference type="EMBL" id="XCG65359.1"/>
    </source>
</evidence>
<organism evidence="7">
    <name type="scientific">Nakamurella sp. A5-74</name>
    <dbReference type="NCBI Taxonomy" id="3158264"/>
    <lineage>
        <taxon>Bacteria</taxon>
        <taxon>Bacillati</taxon>
        <taxon>Actinomycetota</taxon>
        <taxon>Actinomycetes</taxon>
        <taxon>Nakamurellales</taxon>
        <taxon>Nakamurellaceae</taxon>
        <taxon>Nakamurella</taxon>
    </lineage>
</organism>
<dbReference type="GO" id="GO:0006310">
    <property type="term" value="P:DNA recombination"/>
    <property type="evidence" value="ECO:0007669"/>
    <property type="project" value="UniProtKB-KW"/>
</dbReference>
<dbReference type="Pfam" id="PF00589">
    <property type="entry name" value="Phage_integrase"/>
    <property type="match status" value="1"/>
</dbReference>
<dbReference type="CDD" id="cd01189">
    <property type="entry name" value="INT_ICEBs1_C_like"/>
    <property type="match status" value="1"/>
</dbReference>
<dbReference type="AlphaFoldDB" id="A0AAU8DTP7"/>
<dbReference type="GO" id="GO:0003677">
    <property type="term" value="F:DNA binding"/>
    <property type="evidence" value="ECO:0007669"/>
    <property type="project" value="UniProtKB-UniRule"/>
</dbReference>
<dbReference type="SUPFAM" id="SSF56349">
    <property type="entry name" value="DNA breaking-rejoining enzymes"/>
    <property type="match status" value="1"/>
</dbReference>
<protein>
    <submittedName>
        <fullName evidence="7">Site-specific integrase</fullName>
    </submittedName>
</protein>
<feature type="domain" description="Core-binding (CB)" evidence="6">
    <location>
        <begin position="105"/>
        <end position="199"/>
    </location>
</feature>
<dbReference type="Gene3D" id="1.10.443.10">
    <property type="entry name" value="Intergrase catalytic core"/>
    <property type="match status" value="1"/>
</dbReference>
<dbReference type="InterPro" id="IPR002104">
    <property type="entry name" value="Integrase_catalytic"/>
</dbReference>
<evidence type="ECO:0000256" key="4">
    <source>
        <dbReference type="PROSITE-ProRule" id="PRU01248"/>
    </source>
</evidence>
<dbReference type="InterPro" id="IPR013762">
    <property type="entry name" value="Integrase-like_cat_sf"/>
</dbReference>
<dbReference type="InterPro" id="IPR050090">
    <property type="entry name" value="Tyrosine_recombinase_XerCD"/>
</dbReference>
<evidence type="ECO:0000259" key="5">
    <source>
        <dbReference type="PROSITE" id="PS51898"/>
    </source>
</evidence>
<dbReference type="InterPro" id="IPR044068">
    <property type="entry name" value="CB"/>
</dbReference>
<dbReference type="PROSITE" id="PS51898">
    <property type="entry name" value="TYR_RECOMBINASE"/>
    <property type="match status" value="1"/>
</dbReference>
<evidence type="ECO:0000259" key="6">
    <source>
        <dbReference type="PROSITE" id="PS51900"/>
    </source>
</evidence>
<dbReference type="InterPro" id="IPR010998">
    <property type="entry name" value="Integrase_recombinase_N"/>
</dbReference>
<dbReference type="PANTHER" id="PTHR30349">
    <property type="entry name" value="PHAGE INTEGRASE-RELATED"/>
    <property type="match status" value="1"/>
</dbReference>